<dbReference type="GO" id="GO:0005634">
    <property type="term" value="C:nucleus"/>
    <property type="evidence" value="ECO:0007669"/>
    <property type="project" value="UniProtKB-ARBA"/>
</dbReference>
<dbReference type="InterPro" id="IPR001584">
    <property type="entry name" value="Integrase_cat-core"/>
</dbReference>
<dbReference type="GO" id="GO:0015074">
    <property type="term" value="P:DNA integration"/>
    <property type="evidence" value="ECO:0007669"/>
    <property type="project" value="InterPro"/>
</dbReference>
<evidence type="ECO:0000259" key="2">
    <source>
        <dbReference type="PROSITE" id="PS50994"/>
    </source>
</evidence>
<dbReference type="PROSITE" id="PS50994">
    <property type="entry name" value="INTEGRASE"/>
    <property type="match status" value="1"/>
</dbReference>
<dbReference type="GO" id="GO:0003723">
    <property type="term" value="F:RNA binding"/>
    <property type="evidence" value="ECO:0007669"/>
    <property type="project" value="UniProtKB-KW"/>
</dbReference>
<dbReference type="InterPro" id="IPR012337">
    <property type="entry name" value="RNaseH-like_sf"/>
</dbReference>
<proteinExistence type="predicted"/>
<accession>A0A9Q3KGV6</accession>
<gene>
    <name evidence="3" type="ORF">O181_119626</name>
</gene>
<keyword evidence="1" id="KW-0694">RNA-binding</keyword>
<dbReference type="Proteomes" id="UP000765509">
    <property type="component" value="Unassembled WGS sequence"/>
</dbReference>
<dbReference type="InterPro" id="IPR050951">
    <property type="entry name" value="Retrovirus_Pol_polyprotein"/>
</dbReference>
<sequence>MDTALLIWNRVVSWTGIFTNIIGDRDPKFTSTLWINLHQLFGTKFSFSTAYHPQTDGLDERLIQRLEAMVRRICPYGLESKGCDGFTNDWCTLLPALELAYKISMHASTNQTPTILEKGWNPKLPQNSLRKDLVAIHPPAASFKGMLDRTRKHAVRFMEDSFAHAKDRWDKSHASPDFKVGDLVLVSTTDFNNIKGCKKFKDSFSGPFVIKTLHGENTVEVELSEELRNKHPTFPVSLINPYRSSDAERFPLRNKVPQVIPPIETSGPKKISKFLEEIKLRTTKVGEYLVRYSDPACEDEWLEEKDKPEATKPPEYSDILETTILQSNILF</sequence>
<evidence type="ECO:0000313" key="3">
    <source>
        <dbReference type="EMBL" id="MBW0579911.1"/>
    </source>
</evidence>
<dbReference type="InterPro" id="IPR056924">
    <property type="entry name" value="SH3_Tf2-1"/>
</dbReference>
<dbReference type="Pfam" id="PF24626">
    <property type="entry name" value="SH3_Tf2-1"/>
    <property type="match status" value="1"/>
</dbReference>
<organism evidence="3 4">
    <name type="scientific">Austropuccinia psidii MF-1</name>
    <dbReference type="NCBI Taxonomy" id="1389203"/>
    <lineage>
        <taxon>Eukaryota</taxon>
        <taxon>Fungi</taxon>
        <taxon>Dikarya</taxon>
        <taxon>Basidiomycota</taxon>
        <taxon>Pucciniomycotina</taxon>
        <taxon>Pucciniomycetes</taxon>
        <taxon>Pucciniales</taxon>
        <taxon>Sphaerophragmiaceae</taxon>
        <taxon>Austropuccinia</taxon>
    </lineage>
</organism>
<evidence type="ECO:0000256" key="1">
    <source>
        <dbReference type="ARBA" id="ARBA00022884"/>
    </source>
</evidence>
<keyword evidence="4" id="KW-1185">Reference proteome</keyword>
<name>A0A9Q3KGV6_9BASI</name>
<dbReference type="PANTHER" id="PTHR37984:SF15">
    <property type="entry name" value="INTEGRASE CATALYTIC DOMAIN-CONTAINING PROTEIN"/>
    <property type="match status" value="1"/>
</dbReference>
<dbReference type="SUPFAM" id="SSF53098">
    <property type="entry name" value="Ribonuclease H-like"/>
    <property type="match status" value="1"/>
</dbReference>
<dbReference type="Gene3D" id="3.30.420.10">
    <property type="entry name" value="Ribonuclease H-like superfamily/Ribonuclease H"/>
    <property type="match status" value="1"/>
</dbReference>
<feature type="domain" description="Integrase catalytic" evidence="2">
    <location>
        <begin position="1"/>
        <end position="121"/>
    </location>
</feature>
<dbReference type="InterPro" id="IPR036397">
    <property type="entry name" value="RNaseH_sf"/>
</dbReference>
<protein>
    <recommendedName>
        <fullName evidence="2">Integrase catalytic domain-containing protein</fullName>
    </recommendedName>
</protein>
<dbReference type="PANTHER" id="PTHR37984">
    <property type="entry name" value="PROTEIN CBG26694"/>
    <property type="match status" value="1"/>
</dbReference>
<dbReference type="AlphaFoldDB" id="A0A9Q3KGV6"/>
<dbReference type="EMBL" id="AVOT02106253">
    <property type="protein sequence ID" value="MBW0579911.1"/>
    <property type="molecule type" value="Genomic_DNA"/>
</dbReference>
<comment type="caution">
    <text evidence="3">The sequence shown here is derived from an EMBL/GenBank/DDBJ whole genome shotgun (WGS) entry which is preliminary data.</text>
</comment>
<evidence type="ECO:0000313" key="4">
    <source>
        <dbReference type="Proteomes" id="UP000765509"/>
    </source>
</evidence>
<reference evidence="3" key="1">
    <citation type="submission" date="2021-03" db="EMBL/GenBank/DDBJ databases">
        <title>Draft genome sequence of rust myrtle Austropuccinia psidii MF-1, a brazilian biotype.</title>
        <authorList>
            <person name="Quecine M.C."/>
            <person name="Pachon D.M.R."/>
            <person name="Bonatelli M.L."/>
            <person name="Correr F.H."/>
            <person name="Franceschini L.M."/>
            <person name="Leite T.F."/>
            <person name="Margarido G.R.A."/>
            <person name="Almeida C.A."/>
            <person name="Ferrarezi J.A."/>
            <person name="Labate C.A."/>
        </authorList>
    </citation>
    <scope>NUCLEOTIDE SEQUENCE</scope>
    <source>
        <strain evidence="3">MF-1</strain>
    </source>
</reference>